<keyword evidence="3" id="KW-1185">Reference proteome</keyword>
<protein>
    <submittedName>
        <fullName evidence="2">Uncharacterized protein</fullName>
    </submittedName>
</protein>
<reference evidence="2" key="1">
    <citation type="journal article" date="2020" name="Stud. Mycol.">
        <title>101 Dothideomycetes genomes: a test case for predicting lifestyles and emergence of pathogens.</title>
        <authorList>
            <person name="Haridas S."/>
            <person name="Albert R."/>
            <person name="Binder M."/>
            <person name="Bloem J."/>
            <person name="Labutti K."/>
            <person name="Salamov A."/>
            <person name="Andreopoulos B."/>
            <person name="Baker S."/>
            <person name="Barry K."/>
            <person name="Bills G."/>
            <person name="Bluhm B."/>
            <person name="Cannon C."/>
            <person name="Castanera R."/>
            <person name="Culley D."/>
            <person name="Daum C."/>
            <person name="Ezra D."/>
            <person name="Gonzalez J."/>
            <person name="Henrissat B."/>
            <person name="Kuo A."/>
            <person name="Liang C."/>
            <person name="Lipzen A."/>
            <person name="Lutzoni F."/>
            <person name="Magnuson J."/>
            <person name="Mondo S."/>
            <person name="Nolan M."/>
            <person name="Ohm R."/>
            <person name="Pangilinan J."/>
            <person name="Park H.-J."/>
            <person name="Ramirez L."/>
            <person name="Alfaro M."/>
            <person name="Sun H."/>
            <person name="Tritt A."/>
            <person name="Yoshinaga Y."/>
            <person name="Zwiers L.-H."/>
            <person name="Turgeon B."/>
            <person name="Goodwin S."/>
            <person name="Spatafora J."/>
            <person name="Crous P."/>
            <person name="Grigoriev I."/>
        </authorList>
    </citation>
    <scope>NUCLEOTIDE SEQUENCE</scope>
    <source>
        <strain evidence="2">CBS 269.34</strain>
    </source>
</reference>
<name>A0A6A6RD50_9PEZI</name>
<dbReference type="EMBL" id="MU004181">
    <property type="protein sequence ID" value="KAF2502609.1"/>
    <property type="molecule type" value="Genomic_DNA"/>
</dbReference>
<organism evidence="2 3">
    <name type="scientific">Lophium mytilinum</name>
    <dbReference type="NCBI Taxonomy" id="390894"/>
    <lineage>
        <taxon>Eukaryota</taxon>
        <taxon>Fungi</taxon>
        <taxon>Dikarya</taxon>
        <taxon>Ascomycota</taxon>
        <taxon>Pezizomycotina</taxon>
        <taxon>Dothideomycetes</taxon>
        <taxon>Pleosporomycetidae</taxon>
        <taxon>Mytilinidiales</taxon>
        <taxon>Mytilinidiaceae</taxon>
        <taxon>Lophium</taxon>
    </lineage>
</organism>
<feature type="region of interest" description="Disordered" evidence="1">
    <location>
        <begin position="340"/>
        <end position="360"/>
    </location>
</feature>
<accession>A0A6A6RD50</accession>
<evidence type="ECO:0000313" key="2">
    <source>
        <dbReference type="EMBL" id="KAF2502609.1"/>
    </source>
</evidence>
<dbReference type="Proteomes" id="UP000799750">
    <property type="component" value="Unassembled WGS sequence"/>
</dbReference>
<dbReference type="AlphaFoldDB" id="A0A6A6RD50"/>
<proteinExistence type="predicted"/>
<evidence type="ECO:0000313" key="3">
    <source>
        <dbReference type="Proteomes" id="UP000799750"/>
    </source>
</evidence>
<gene>
    <name evidence="2" type="ORF">BU16DRAFT_532952</name>
</gene>
<evidence type="ECO:0000256" key="1">
    <source>
        <dbReference type="SAM" id="MobiDB-lite"/>
    </source>
</evidence>
<sequence>MWQRAVSNVAAEGGGRCVRAGGAQETIECLARRRWVQRRGDWGLGTGNWGLRIRELGTLRSGQEKKKRVESGVLWDSLRIPGGVHDKISALCRRNGSWGRNSRAALVSLPATGLRPPMHPTQHARLHRLGGTCTARPAADIDGIPGLSSAAEALVRPSEPSAVTPRYNSCVGARECITVLNPSPYVESRVLAWQRAGDIAGISDNPATCISIQNVSLAAPDVAFSCTTCLETNYSNLLWASKGLSVVRPNRASFVAACRVGHAIQCAIVVRMYDSTGDGAILVKQGLGRLHLSHRRTAPDLHLSFASRGISMGSAPRSPPQPILRPRATLFSLPVRRQFISPPTTPNLPADLDSPATRGY</sequence>